<dbReference type="PANTHER" id="PTHR37539:SF1">
    <property type="entry name" value="ER-BOUND OXYGENASE MPAB_MPAB'_RUBBER OXYGENASE CATALYTIC DOMAIN-CONTAINING PROTEIN"/>
    <property type="match status" value="1"/>
</dbReference>
<name>A0A2S9D249_CHRCI</name>
<evidence type="ECO:0000313" key="3">
    <source>
        <dbReference type="EMBL" id="PRB92544.1"/>
    </source>
</evidence>
<evidence type="ECO:0000313" key="2">
    <source>
        <dbReference type="EMBL" id="PRB86791.1"/>
    </source>
</evidence>
<dbReference type="Pfam" id="PF09995">
    <property type="entry name" value="MPAB_Lcp_cat"/>
    <property type="match status" value="1"/>
</dbReference>
<protein>
    <recommendedName>
        <fullName evidence="1">ER-bound oxygenase mpaB/mpaB'/Rubber oxygenase catalytic domain-containing protein</fullName>
    </recommendedName>
</protein>
<feature type="domain" description="ER-bound oxygenase mpaB/mpaB'/Rubber oxygenase catalytic" evidence="1">
    <location>
        <begin position="185"/>
        <end position="375"/>
    </location>
</feature>
<evidence type="ECO:0000313" key="5">
    <source>
        <dbReference type="Proteomes" id="UP000238534"/>
    </source>
</evidence>
<organism evidence="2 5">
    <name type="scientific">Chryseobacterium culicis</name>
    <dbReference type="NCBI Taxonomy" id="680127"/>
    <lineage>
        <taxon>Bacteria</taxon>
        <taxon>Pseudomonadati</taxon>
        <taxon>Bacteroidota</taxon>
        <taxon>Flavobacteriia</taxon>
        <taxon>Flavobacteriales</taxon>
        <taxon>Weeksellaceae</taxon>
        <taxon>Chryseobacterium group</taxon>
        <taxon>Chryseobacterium</taxon>
    </lineage>
</organism>
<keyword evidence="4" id="KW-1185">Reference proteome</keyword>
<reference evidence="4 5" key="1">
    <citation type="submission" date="2017-09" db="EMBL/GenBank/DDBJ databases">
        <title>Genomic, metabolic, and phenotypic characteristics of bacterial isolates from the natural microbiome of the model nematode Caenorhabditis elegans.</title>
        <authorList>
            <person name="Zimmermann J."/>
            <person name="Obeng N."/>
            <person name="Yang W."/>
            <person name="Obeng O."/>
            <person name="Kissoyan K."/>
            <person name="Pees B."/>
            <person name="Dirksen P."/>
            <person name="Hoppner M."/>
            <person name="Franke A."/>
            <person name="Rosenstiel P."/>
            <person name="Leippe M."/>
            <person name="Dierking K."/>
            <person name="Kaleta C."/>
            <person name="Schulenburg H."/>
        </authorList>
    </citation>
    <scope>NUCLEOTIDE SEQUENCE [LARGE SCALE GENOMIC DNA]</scope>
    <source>
        <strain evidence="2 5">MYb25</strain>
        <strain evidence="3 4">MYb44</strain>
    </source>
</reference>
<dbReference type="PANTHER" id="PTHR37539">
    <property type="entry name" value="SECRETED PROTEIN-RELATED"/>
    <property type="match status" value="1"/>
</dbReference>
<dbReference type="OrthoDB" id="6072815at2"/>
<dbReference type="EMBL" id="PCPH01000001">
    <property type="protein sequence ID" value="PRB92544.1"/>
    <property type="molecule type" value="Genomic_DNA"/>
</dbReference>
<sequence>MEANKNITRCLSLINLTGKLQHKTCTFIGKGMNMIQPRFKDAPHFRNFWESGNGKLLIEFSGAEVNFEKFEKFAPYFHHVDEIGDEVVKEVYFTKKFHEASREIEQYIRNGVSETDAVPESVKKLFTQTQKVPEWLDYNLLKSGAELCMRSNLDSLISLRDYCLIGGYDYAYLNKPLIVTEALKKGAVKRLSETLDFWVNATRYNALEIHAKGYEFAIKTRLIHSYARLSVKKHYKDWDTENWGEPINSWDMMATYIGFSLVFLHSLKKLGNRFSIEEEQGIFHLWKYVGYLLGIPEQLLPDDKKQATEYFYLWTSVQPPSDKDSVLLAHSLLNESLENPILKLEFQRKNLRYLHICCTWFLLDDEVCKRLQIPDVPYKTLFPKSKILFNKIYDSLVSRDARIKRGNKDQMKVLEDYLNITKNSNFH</sequence>
<evidence type="ECO:0000313" key="4">
    <source>
        <dbReference type="Proteomes" id="UP000238325"/>
    </source>
</evidence>
<dbReference type="GO" id="GO:0016491">
    <property type="term" value="F:oxidoreductase activity"/>
    <property type="evidence" value="ECO:0007669"/>
    <property type="project" value="InterPro"/>
</dbReference>
<proteinExistence type="predicted"/>
<accession>A0A2S9D249</accession>
<evidence type="ECO:0000259" key="1">
    <source>
        <dbReference type="Pfam" id="PF09995"/>
    </source>
</evidence>
<dbReference type="InterPro" id="IPR037473">
    <property type="entry name" value="Lcp-like"/>
</dbReference>
<dbReference type="AlphaFoldDB" id="A0A2S9D249"/>
<comment type="caution">
    <text evidence="2">The sequence shown here is derived from an EMBL/GenBank/DDBJ whole genome shotgun (WGS) entry which is preliminary data.</text>
</comment>
<dbReference type="Proteomes" id="UP000238325">
    <property type="component" value="Unassembled WGS sequence"/>
</dbReference>
<dbReference type="EMBL" id="PCPP01000001">
    <property type="protein sequence ID" value="PRB86791.1"/>
    <property type="molecule type" value="Genomic_DNA"/>
</dbReference>
<gene>
    <name evidence="2" type="ORF">CQ022_11230</name>
    <name evidence="3" type="ORF">CQ033_04900</name>
</gene>
<dbReference type="InterPro" id="IPR018713">
    <property type="entry name" value="MPAB/Lcp_cat_dom"/>
</dbReference>
<dbReference type="Proteomes" id="UP000238534">
    <property type="component" value="Unassembled WGS sequence"/>
</dbReference>